<keyword evidence="1" id="KW-0812">Transmembrane</keyword>
<dbReference type="eggNOG" id="COG3300">
    <property type="taxonomic scope" value="Bacteria"/>
</dbReference>
<keyword evidence="1" id="KW-1133">Transmembrane helix</keyword>
<protein>
    <submittedName>
        <fullName evidence="4">Putative membrane protein</fullName>
    </submittedName>
</protein>
<name>W5TWJ6_9NOCA</name>
<organism evidence="4 5">
    <name type="scientific">Nocardia nova SH22a</name>
    <dbReference type="NCBI Taxonomy" id="1415166"/>
    <lineage>
        <taxon>Bacteria</taxon>
        <taxon>Bacillati</taxon>
        <taxon>Actinomycetota</taxon>
        <taxon>Actinomycetes</taxon>
        <taxon>Mycobacteriales</taxon>
        <taxon>Nocardiaceae</taxon>
        <taxon>Nocardia</taxon>
    </lineage>
</organism>
<dbReference type="Proteomes" id="UP000019150">
    <property type="component" value="Chromosome"/>
</dbReference>
<dbReference type="GO" id="GO:0016020">
    <property type="term" value="C:membrane"/>
    <property type="evidence" value="ECO:0007669"/>
    <property type="project" value="UniProtKB-UniRule"/>
</dbReference>
<dbReference type="PANTHER" id="PTHR35152:SF1">
    <property type="entry name" value="DOMAIN SIGNALLING PROTEIN, PUTATIVE (AFU_ORTHOLOGUE AFUA_5G11310)-RELATED"/>
    <property type="match status" value="1"/>
</dbReference>
<accession>W5TWJ6</accession>
<dbReference type="RefSeq" id="WP_025352852.1">
    <property type="nucleotide sequence ID" value="NZ_CP006850.1"/>
</dbReference>
<gene>
    <name evidence="4" type="ORF">NONO_c67840</name>
</gene>
<dbReference type="PROSITE" id="PS50924">
    <property type="entry name" value="MHYT"/>
    <property type="match status" value="1"/>
</dbReference>
<keyword evidence="1" id="KW-0472">Membrane</keyword>
<dbReference type="Pfam" id="PF03707">
    <property type="entry name" value="MHYT"/>
    <property type="match status" value="1"/>
</dbReference>
<dbReference type="AlphaFoldDB" id="W5TWJ6"/>
<feature type="region of interest" description="Disordered" evidence="2">
    <location>
        <begin position="242"/>
        <end position="270"/>
    </location>
</feature>
<proteinExistence type="predicted"/>
<feature type="transmembrane region" description="Helical" evidence="1">
    <location>
        <begin position="141"/>
        <end position="161"/>
    </location>
</feature>
<dbReference type="STRING" id="1415166.NONO_c67840"/>
<dbReference type="EMBL" id="CP006850">
    <property type="protein sequence ID" value="AHH21551.1"/>
    <property type="molecule type" value="Genomic_DNA"/>
</dbReference>
<feature type="transmembrane region" description="Helical" evidence="1">
    <location>
        <begin position="82"/>
        <end position="101"/>
    </location>
</feature>
<feature type="compositionally biased region" description="Polar residues" evidence="2">
    <location>
        <begin position="242"/>
        <end position="255"/>
    </location>
</feature>
<feature type="compositionally biased region" description="Low complexity" evidence="2">
    <location>
        <begin position="256"/>
        <end position="270"/>
    </location>
</feature>
<dbReference type="KEGG" id="nno:NONO_c67840"/>
<feature type="transmembrane region" description="Helical" evidence="1">
    <location>
        <begin position="168"/>
        <end position="189"/>
    </location>
</feature>
<dbReference type="OrthoDB" id="3763366at2"/>
<feature type="domain" description="MHYT" evidence="3">
    <location>
        <begin position="6"/>
        <end position="196"/>
    </location>
</feature>
<evidence type="ECO:0000256" key="2">
    <source>
        <dbReference type="SAM" id="MobiDB-lite"/>
    </source>
</evidence>
<evidence type="ECO:0000313" key="4">
    <source>
        <dbReference type="EMBL" id="AHH21551.1"/>
    </source>
</evidence>
<feature type="transmembrane region" description="Helical" evidence="1">
    <location>
        <begin position="6"/>
        <end position="29"/>
    </location>
</feature>
<dbReference type="PANTHER" id="PTHR35152">
    <property type="entry name" value="DOMAIN SIGNALLING PROTEIN, PUTATIVE (AFU_ORTHOLOGUE AFUA_5G11310)-RELATED"/>
    <property type="match status" value="1"/>
</dbReference>
<dbReference type="PATRIC" id="fig|1415166.3.peg.6966"/>
<sequence length="270" mass="27244">MNFFTMGYWVLGLAIGVAAAGAVVGLACIRQSTLSVTARFRMVWLTAAAVSIGGVGTWLAVYVTMLGVGVSTGEIRYDLTRMVVAAVVAVAAVLAGLLIAGRAGALPRVVGGGVVMGIGIGIMHMLAMGAVHVQGSADTTLWLSLTAGALAIAVSIGLIWATANIRAMLILVGVGVLYALAITAVHYLGQAGLRVHPDGAAVPPEGDDLFTLFVPVFITGTLSLAVPITAVLVAPDRTGTTRSRQAAQAANTDSMSAAGRASGRAPQPVG</sequence>
<feature type="transmembrane region" description="Helical" evidence="1">
    <location>
        <begin position="209"/>
        <end position="234"/>
    </location>
</feature>
<reference evidence="4 5" key="1">
    <citation type="journal article" date="2014" name="Appl. Environ. Microbiol.">
        <title>Insights into the Microbial Degradation of Rubber and Gutta-Percha by Analysis of the Complete Genome of Nocardia nova SH22a.</title>
        <authorList>
            <person name="Luo Q."/>
            <person name="Hiessl S."/>
            <person name="Poehlein A."/>
            <person name="Daniel R."/>
            <person name="Steinbuchel A."/>
        </authorList>
    </citation>
    <scope>NUCLEOTIDE SEQUENCE [LARGE SCALE GENOMIC DNA]</scope>
    <source>
        <strain evidence="4">SH22a</strain>
    </source>
</reference>
<evidence type="ECO:0000256" key="1">
    <source>
        <dbReference type="PROSITE-ProRule" id="PRU00244"/>
    </source>
</evidence>
<dbReference type="HOGENOM" id="CLU_061170_0_0_11"/>
<dbReference type="InterPro" id="IPR005330">
    <property type="entry name" value="MHYT_dom"/>
</dbReference>
<feature type="transmembrane region" description="Helical" evidence="1">
    <location>
        <begin position="113"/>
        <end position="135"/>
    </location>
</feature>
<feature type="transmembrane region" description="Helical" evidence="1">
    <location>
        <begin position="41"/>
        <end position="62"/>
    </location>
</feature>
<keyword evidence="5" id="KW-1185">Reference proteome</keyword>
<evidence type="ECO:0000259" key="3">
    <source>
        <dbReference type="PROSITE" id="PS50924"/>
    </source>
</evidence>
<evidence type="ECO:0000313" key="5">
    <source>
        <dbReference type="Proteomes" id="UP000019150"/>
    </source>
</evidence>